<proteinExistence type="predicted"/>
<name>A0ABV6LWB6_9ACTN</name>
<evidence type="ECO:0000313" key="2">
    <source>
        <dbReference type="Proteomes" id="UP001589867"/>
    </source>
</evidence>
<organism evidence="1 2">
    <name type="scientific">Phytohabitans kaempferiae</name>
    <dbReference type="NCBI Taxonomy" id="1620943"/>
    <lineage>
        <taxon>Bacteria</taxon>
        <taxon>Bacillati</taxon>
        <taxon>Actinomycetota</taxon>
        <taxon>Actinomycetes</taxon>
        <taxon>Micromonosporales</taxon>
        <taxon>Micromonosporaceae</taxon>
    </lineage>
</organism>
<dbReference type="EMBL" id="JBHLUH010000004">
    <property type="protein sequence ID" value="MFC0526592.1"/>
    <property type="molecule type" value="Genomic_DNA"/>
</dbReference>
<evidence type="ECO:0000313" key="1">
    <source>
        <dbReference type="EMBL" id="MFC0526592.1"/>
    </source>
</evidence>
<reference evidence="1 2" key="1">
    <citation type="submission" date="2024-09" db="EMBL/GenBank/DDBJ databases">
        <authorList>
            <person name="Sun Q."/>
            <person name="Mori K."/>
        </authorList>
    </citation>
    <scope>NUCLEOTIDE SEQUENCE [LARGE SCALE GENOMIC DNA]</scope>
    <source>
        <strain evidence="1 2">TBRC 3947</strain>
    </source>
</reference>
<keyword evidence="2" id="KW-1185">Reference proteome</keyword>
<evidence type="ECO:0008006" key="3">
    <source>
        <dbReference type="Google" id="ProtNLM"/>
    </source>
</evidence>
<sequence>MRCSVGAVTFRGAGDFLDGVDDVGPLAAEPLGVQILDELGKRRLPRLLPVVVDTDRKVIGWSGVPDLATVIRSG</sequence>
<comment type="caution">
    <text evidence="1">The sequence shown here is derived from an EMBL/GenBank/DDBJ whole genome shotgun (WGS) entry which is preliminary data.</text>
</comment>
<accession>A0ABV6LWB6</accession>
<protein>
    <recommendedName>
        <fullName evidence="3">CBS domain-containing protein</fullName>
    </recommendedName>
</protein>
<dbReference type="Proteomes" id="UP001589867">
    <property type="component" value="Unassembled WGS sequence"/>
</dbReference>
<gene>
    <name evidence="1" type="ORF">ACFFIA_02830</name>
</gene>